<accession>A0A7W7SKQ2</accession>
<dbReference type="Pfam" id="PF25023">
    <property type="entry name" value="TEN_YD-shell"/>
    <property type="match status" value="1"/>
</dbReference>
<feature type="domain" description="Teneurin-like YD-shell" evidence="3">
    <location>
        <begin position="1571"/>
        <end position="1770"/>
    </location>
</feature>
<dbReference type="InterPro" id="IPR050708">
    <property type="entry name" value="T6SS_VgrG/RHS"/>
</dbReference>
<keyword evidence="1" id="KW-0677">Repeat</keyword>
<dbReference type="InterPro" id="IPR031325">
    <property type="entry name" value="RHS_repeat"/>
</dbReference>
<evidence type="ECO:0000256" key="1">
    <source>
        <dbReference type="ARBA" id="ARBA00022737"/>
    </source>
</evidence>
<evidence type="ECO:0000313" key="4">
    <source>
        <dbReference type="EMBL" id="MBB4956578.1"/>
    </source>
</evidence>
<dbReference type="RefSeq" id="WP_184532106.1">
    <property type="nucleotide sequence ID" value="NZ_JACHJW010000001.1"/>
</dbReference>
<dbReference type="Proteomes" id="UP000578819">
    <property type="component" value="Unassembled WGS sequence"/>
</dbReference>
<reference evidence="4 5" key="1">
    <citation type="submission" date="2020-08" db="EMBL/GenBank/DDBJ databases">
        <title>Sequencing the genomes of 1000 actinobacteria strains.</title>
        <authorList>
            <person name="Klenk H.-P."/>
        </authorList>
    </citation>
    <scope>NUCLEOTIDE SEQUENCE [LARGE SCALE GENOMIC DNA]</scope>
    <source>
        <strain evidence="4 5">DSM 45886</strain>
    </source>
</reference>
<dbReference type="InterPro" id="IPR056823">
    <property type="entry name" value="TEN-like_YD-shell"/>
</dbReference>
<gene>
    <name evidence="4" type="ORF">FHR38_000311</name>
</gene>
<organism evidence="4 5">
    <name type="scientific">Micromonospora polyrhachis</name>
    <dbReference type="NCBI Taxonomy" id="1282883"/>
    <lineage>
        <taxon>Bacteria</taxon>
        <taxon>Bacillati</taxon>
        <taxon>Actinomycetota</taxon>
        <taxon>Actinomycetes</taxon>
        <taxon>Micromonosporales</taxon>
        <taxon>Micromonosporaceae</taxon>
        <taxon>Micromonospora</taxon>
    </lineage>
</organism>
<dbReference type="EMBL" id="JACHJW010000001">
    <property type="protein sequence ID" value="MBB4956578.1"/>
    <property type="molecule type" value="Genomic_DNA"/>
</dbReference>
<evidence type="ECO:0000259" key="3">
    <source>
        <dbReference type="Pfam" id="PF25023"/>
    </source>
</evidence>
<evidence type="ECO:0000313" key="5">
    <source>
        <dbReference type="Proteomes" id="UP000578819"/>
    </source>
</evidence>
<dbReference type="PANTHER" id="PTHR32305:SF17">
    <property type="entry name" value="TRNA NUCLEASE WAPA"/>
    <property type="match status" value="1"/>
</dbReference>
<comment type="caution">
    <text evidence="4">The sequence shown here is derived from an EMBL/GenBank/DDBJ whole genome shotgun (WGS) entry which is preliminary data.</text>
</comment>
<dbReference type="NCBIfam" id="TIGR01643">
    <property type="entry name" value="YD_repeat_2x"/>
    <property type="match status" value="2"/>
</dbReference>
<dbReference type="Pfam" id="PF05593">
    <property type="entry name" value="RHS_repeat"/>
    <property type="match status" value="1"/>
</dbReference>
<proteinExistence type="predicted"/>
<evidence type="ECO:0000256" key="2">
    <source>
        <dbReference type="SAM" id="MobiDB-lite"/>
    </source>
</evidence>
<dbReference type="PANTHER" id="PTHR32305">
    <property type="match status" value="1"/>
</dbReference>
<keyword evidence="5" id="KW-1185">Reference proteome</keyword>
<feature type="region of interest" description="Disordered" evidence="2">
    <location>
        <begin position="1529"/>
        <end position="1572"/>
    </location>
</feature>
<dbReference type="Gene3D" id="2.180.10.10">
    <property type="entry name" value="RHS repeat-associated core"/>
    <property type="match status" value="3"/>
</dbReference>
<dbReference type="InterPro" id="IPR022385">
    <property type="entry name" value="Rhs_assc_core"/>
</dbReference>
<name>A0A7W7SKQ2_9ACTN</name>
<feature type="region of interest" description="Disordered" evidence="2">
    <location>
        <begin position="2016"/>
        <end position="2039"/>
    </location>
</feature>
<sequence>MKRKNENYYAAGLASGVILDEDEIRSGEVDGQQLYVYDGADRITVEIFAVAGEERWRTTNRYGGDRVHVDPPAGGTPTTTLQDVQGHTAELWQARDPRRTTGYDKIKYGYNISGQLNSVVDAAGNTWSFTYDLLGRKLKAVDPDAGTSEYKYDKVGRLTRMKTATGDHLYTTFDKLGRRTAVYLGDGDKGTKLAGWTYATCHKGQLSYSQRFDGGSTYSIVYPLRDHAYRPTTTRYVVPASEGKLAGSYEFTTTYNPDGTMQGSSSPVSGDLPAESLWYGYDELQRRNCWSHPNATIMLGGRSGELIKINENLWKLQDDDGSKIERLTGATNGDNDGEYWKVTTTDGTEYYFGQNRLPGWTGATGQEETRSVWTMPVYGDDANEPCNRTSGFTDSYCDQAWRWNLDYVKDIRGNVISYFYERETNHYARGFKTDVDGDAYHRGGYLRRIDYGERDNAVYTTDAPVRVRFDTAERCLPGGGVDCDPADLNDQTAASWPDVPFDLNCAAQTHCKPEQAAPSFWTRKRLTQITTEIRSGDAWSPIESWELTHEFKNNGDASRSLWLANIAHKGHQDGTTITLPSVDLVGGQMANRIETDPNISPLIRYRLRTIYTDSGAQIDINYKPTDCSSGPLPKPGESTKRCFPVRWNPLGTDEPINDWFHKYVVGEVVQTDRTGGNPDMVTRYDYDGDAAWRKTPPDGITKSEDLTWAEWRGYRNVTVRTGDVQTLHTRTDHVFLRGMDGDKTSSGGTRDVTVKDSTGADYVDRDEWAGHELETTVHNGESVLSKTINMPWLHHTATQTESWGTRRAYLGGTETTRTLEQLSPDAQGQLRWREKKTVTSHDTTWGRVTQVDDLGDISTPDDDKCTRPTYVDAPGRYLYSLESRSETVSVRCSVTSPNRATQLVSDKKTSYDGLAWGAAPTAGSPTRVEEIKSHDGTTATYVTTSESVVDGYGRVTSAKNALGHVTRTEYLETNGLTTQTKVKNPLDHETVTTIEPGFGNPTRVVDPNLKITDTEYDALGRLVRVWQPDRSKDAGQTPNVKYEYVIRKDKPVVIKTEKIKNDGTYGVGYQLFDGLLRPRQTQAQGPRGGWLLTDTYHSATGKIAKKNDAYFALGTPGDLPIVVPEGSVNGQTGYVYDAADRPTNEITFVAGDERWRTTTSYEGDQVRVDPPAGATPVTTVTNAQGKPTAIYYHHGTMPTGPADVTRYTYTPTGLLATVTDPAGNLWRTSYDLRGQKIRTEDPDAGTTVYGYDDLGQVTSTVDARGGTVSHVYDKLGRKTQTWQGAVGSGTKLAEWVYDTVAKGQLYYNARYIGGKTYGVVNATLDALYRPLKTSYVIPTEAGAGLAGTYDFTTVYNSDGTVQSVGLPAAGGLAGEAVVTSYDSLGRPTTVAGATPYANATSYADTGELLQLELNTGGKKTWLTYSHERGTNRLAGMRLERQGVATIDLDTRYHYDAAGNLLSVADTPANGPRDIQCFTYDHQRRLSSAWATDSADADPCMGGPQTSGVGGPAPYHLSWEFDAAGNRTRETEYGPTGVAPTVRTYTYAPTGSPRPHAVSRVEESGPTGNTVSEYDYDAAGNTIARRVASRVQAQVLTWDPEGHVASVTEGGQATSFVYDASGSRMLRKEPNATTLYLPGMELRLDLASKTVSGTRFYAFGGRTVAVRNSGGVHFQAADHHDTATCTIDATTGAINWRRTTPYGGSRGAQATTWPDEKGFVGGTRDSTTGLVHLGAREYDPATGRFLSVDPQIDFTDPQQINRYAYASNNPVGMTDPTGLFNIGKLMKKIIRNVRKTIKSRKTCTRNGYCVGGPREPTLEDMNDDFPYDPKQKPTAEDYRRKALAHLMLGACRGAFAIGDPVCSDMDDNNEEFNHYLDGDGSDWHFNLEEAYREDPLIRQSVDLELAALQRGAAELVKTTGLTSFQITGENHRWDGGAKTWNWQAALGSYNRWSSADVTVDGDKVTMKVTMHGVDRWNFNNGGTFMGIPDEYFGRLSVVGLAKNYTLRGSITREITFSLGGSTPPTVQGPPAPGRTQSEGNRCQRLCL</sequence>
<dbReference type="InterPro" id="IPR006530">
    <property type="entry name" value="YD"/>
</dbReference>
<dbReference type="NCBIfam" id="TIGR03696">
    <property type="entry name" value="Rhs_assc_core"/>
    <property type="match status" value="1"/>
</dbReference>
<protein>
    <submittedName>
        <fullName evidence="4">RHS repeat-associated protein</fullName>
    </submittedName>
</protein>